<dbReference type="EMBL" id="CAJVCH010560595">
    <property type="protein sequence ID" value="CAG7831466.1"/>
    <property type="molecule type" value="Genomic_DNA"/>
</dbReference>
<sequence length="73" mass="8710">MFDVWYLLKCIYLLIRKFTGSQEPDGLITLAKSYTILQYYQFRFGFKNCILPRQQEDVAIRLYVLTETTICCL</sequence>
<accession>A0A8J2Q300</accession>
<name>A0A8J2Q300_9HEXA</name>
<evidence type="ECO:0000313" key="2">
    <source>
        <dbReference type="Proteomes" id="UP000708208"/>
    </source>
</evidence>
<comment type="caution">
    <text evidence="1">The sequence shown here is derived from an EMBL/GenBank/DDBJ whole genome shotgun (WGS) entry which is preliminary data.</text>
</comment>
<evidence type="ECO:0000313" key="1">
    <source>
        <dbReference type="EMBL" id="CAG7831466.1"/>
    </source>
</evidence>
<dbReference type="Proteomes" id="UP000708208">
    <property type="component" value="Unassembled WGS sequence"/>
</dbReference>
<protein>
    <submittedName>
        <fullName evidence="1">Uncharacterized protein</fullName>
    </submittedName>
</protein>
<gene>
    <name evidence="1" type="ORF">AFUS01_LOCUS41208</name>
</gene>
<proteinExistence type="predicted"/>
<keyword evidence="2" id="KW-1185">Reference proteome</keyword>
<organism evidence="1 2">
    <name type="scientific">Allacma fusca</name>
    <dbReference type="NCBI Taxonomy" id="39272"/>
    <lineage>
        <taxon>Eukaryota</taxon>
        <taxon>Metazoa</taxon>
        <taxon>Ecdysozoa</taxon>
        <taxon>Arthropoda</taxon>
        <taxon>Hexapoda</taxon>
        <taxon>Collembola</taxon>
        <taxon>Symphypleona</taxon>
        <taxon>Sminthuridae</taxon>
        <taxon>Allacma</taxon>
    </lineage>
</organism>
<reference evidence="1" key="1">
    <citation type="submission" date="2021-06" db="EMBL/GenBank/DDBJ databases">
        <authorList>
            <person name="Hodson N. C."/>
            <person name="Mongue J. A."/>
            <person name="Jaron S. K."/>
        </authorList>
    </citation>
    <scope>NUCLEOTIDE SEQUENCE</scope>
</reference>
<dbReference type="AlphaFoldDB" id="A0A8J2Q300"/>